<accession>A0A6J6CGV4</accession>
<dbReference type="Pfam" id="PF11307">
    <property type="entry name" value="DUF3109"/>
    <property type="match status" value="1"/>
</dbReference>
<protein>
    <submittedName>
        <fullName evidence="1">Unannotated protein</fullName>
    </submittedName>
</protein>
<dbReference type="AlphaFoldDB" id="A0A6J6CGV4"/>
<gene>
    <name evidence="1" type="ORF">UFOPK1506_00319</name>
</gene>
<name>A0A6J6CGV4_9ZZZZ</name>
<reference evidence="1" key="1">
    <citation type="submission" date="2020-05" db="EMBL/GenBank/DDBJ databases">
        <authorList>
            <person name="Chiriac C."/>
            <person name="Salcher M."/>
            <person name="Ghai R."/>
            <person name="Kavagutti S V."/>
        </authorList>
    </citation>
    <scope>NUCLEOTIDE SEQUENCE</scope>
</reference>
<dbReference type="InterPro" id="IPR021458">
    <property type="entry name" value="Rv0495c"/>
</dbReference>
<evidence type="ECO:0000313" key="1">
    <source>
        <dbReference type="EMBL" id="CAB4549078.1"/>
    </source>
</evidence>
<organism evidence="1">
    <name type="scientific">freshwater metagenome</name>
    <dbReference type="NCBI Taxonomy" id="449393"/>
    <lineage>
        <taxon>unclassified sequences</taxon>
        <taxon>metagenomes</taxon>
        <taxon>ecological metagenomes</taxon>
    </lineage>
</organism>
<sequence length="278" mass="31514">MPEVKPDFPREWVEFVDPADPDGDRFRCDITWLTSSWSCIYGNGCQGIYAQTPHDGCCSEGAMYSDKDDEKRVLKYAAKLKRSEWQFFDEAQPKRKGGKLNISEVDEDDERKTRNVQNGCIFLNRKGYQAPGFTGEMGCVLHHLAIREGVHFVETKPDVCWQLPIRRSFEKLDLGDDEVLQVTVIGEYERRGWGPGGVEFDWYCTSNSEAHHGKDPVYISNAYELIKLMGTKAYAVLKEICDARMEARRQASPKLLPLLQVHPATLLASKGAQEGASR</sequence>
<dbReference type="EMBL" id="CAEZSV010000037">
    <property type="protein sequence ID" value="CAB4549078.1"/>
    <property type="molecule type" value="Genomic_DNA"/>
</dbReference>
<proteinExistence type="predicted"/>